<proteinExistence type="predicted"/>
<dbReference type="RefSeq" id="WP_094778316.1">
    <property type="nucleotide sequence ID" value="NZ_CYGX02000009.1"/>
</dbReference>
<dbReference type="AlphaFoldDB" id="A0A1N7RNE3"/>
<dbReference type="Proteomes" id="UP000187012">
    <property type="component" value="Unassembled WGS sequence"/>
</dbReference>
<evidence type="ECO:0000313" key="1">
    <source>
        <dbReference type="EMBL" id="SIT36593.1"/>
    </source>
</evidence>
<dbReference type="OrthoDB" id="8902190at2"/>
<protein>
    <submittedName>
        <fullName evidence="1">Uncharacterized protein</fullName>
    </submittedName>
</protein>
<sequence length="207" mass="23238">MSIYLELAGEGAEIVWLKDWSIRESADGSWHFVGYSLETSNGRLSTKIVHLDRATRTAQTLNGQIYQLVGASGHNLDAEFVFNSFAKGLGNGKPWRNVSAELIPDCYERKHVTANCQEVTLEAAARLLLLSRSYVRSLISDDKLPGRVAEDGVQWIPIDALTEYRARMRASLQEALLALMETSQRMGLYDPEAEELQEHQKLDVNNK</sequence>
<evidence type="ECO:0000313" key="2">
    <source>
        <dbReference type="Proteomes" id="UP000187012"/>
    </source>
</evidence>
<organism evidence="1 2">
    <name type="scientific">Paraburkholderia ribeironis</name>
    <dbReference type="NCBI Taxonomy" id="1247936"/>
    <lineage>
        <taxon>Bacteria</taxon>
        <taxon>Pseudomonadati</taxon>
        <taxon>Pseudomonadota</taxon>
        <taxon>Betaproteobacteria</taxon>
        <taxon>Burkholderiales</taxon>
        <taxon>Burkholderiaceae</taxon>
        <taxon>Paraburkholderia</taxon>
    </lineage>
</organism>
<reference evidence="1 2" key="1">
    <citation type="submission" date="2016-12" db="EMBL/GenBank/DDBJ databases">
        <authorList>
            <person name="Song W.-J."/>
            <person name="Kurnit D.M."/>
        </authorList>
    </citation>
    <scope>NUCLEOTIDE SEQUENCE [LARGE SCALE GENOMIC DNA]</scope>
    <source>
        <strain evidence="1 2">STM7296</strain>
    </source>
</reference>
<gene>
    <name evidence="1" type="ORF">BN2475_90107</name>
</gene>
<dbReference type="EMBL" id="CYGX02000009">
    <property type="protein sequence ID" value="SIT36593.1"/>
    <property type="molecule type" value="Genomic_DNA"/>
</dbReference>
<keyword evidence="2" id="KW-1185">Reference proteome</keyword>
<name>A0A1N7RNE3_9BURK</name>
<accession>A0A1N7RNE3</accession>
<dbReference type="STRING" id="1247936.BN2475_90107"/>